<protein>
    <submittedName>
        <fullName evidence="1">Uncharacterized protein</fullName>
    </submittedName>
</protein>
<dbReference type="AlphaFoldDB" id="A0A654M2M7"/>
<sequence>MSGLLRRENAQGANLVRQDSGNSWKIGEVRWTSTNTLYFLYDRGISKYMICPILN</sequence>
<accession>A0A654M2M7</accession>
<dbReference type="Proteomes" id="UP000058925">
    <property type="component" value="Chromosome"/>
</dbReference>
<gene>
    <name evidence="1" type="ORF">NMY3_02652</name>
</gene>
<evidence type="ECO:0000313" key="2">
    <source>
        <dbReference type="Proteomes" id="UP000058925"/>
    </source>
</evidence>
<dbReference type="KEGG" id="taa:NMY3_02652"/>
<organism evidence="1 2">
    <name type="scientific">Candidatus Nitrosocosmicus oleophilus</name>
    <dbReference type="NCBI Taxonomy" id="1353260"/>
    <lineage>
        <taxon>Archaea</taxon>
        <taxon>Nitrososphaerota</taxon>
        <taxon>Nitrososphaeria</taxon>
        <taxon>Nitrososphaerales</taxon>
        <taxon>Nitrososphaeraceae</taxon>
        <taxon>Candidatus Nitrosocosmicus</taxon>
    </lineage>
</organism>
<keyword evidence="2" id="KW-1185">Reference proteome</keyword>
<proteinExistence type="predicted"/>
<dbReference type="EMBL" id="CP012850">
    <property type="protein sequence ID" value="ALI36843.1"/>
    <property type="molecule type" value="Genomic_DNA"/>
</dbReference>
<name>A0A654M2M7_9ARCH</name>
<evidence type="ECO:0000313" key="1">
    <source>
        <dbReference type="EMBL" id="ALI36843.1"/>
    </source>
</evidence>
<reference evidence="2" key="1">
    <citation type="submission" date="2015-10" db="EMBL/GenBank/DDBJ databases">
        <title>Niche specialization of a soil ammonia-oxidizing archaeon, Candidatus Nitrosocosmicus oleophilus.</title>
        <authorList>
            <person name="Jung M.-Y."/>
            <person name="Rhee S.-K."/>
        </authorList>
    </citation>
    <scope>NUCLEOTIDE SEQUENCE [LARGE SCALE GENOMIC DNA]</scope>
    <source>
        <strain evidence="2">MY3</strain>
    </source>
</reference>